<protein>
    <submittedName>
        <fullName evidence="1">Uncharacterized protein</fullName>
    </submittedName>
</protein>
<gene>
    <name evidence="1" type="ORF">PSON_ATCC_30995.1.T0040286</name>
</gene>
<dbReference type="Proteomes" id="UP000692954">
    <property type="component" value="Unassembled WGS sequence"/>
</dbReference>
<dbReference type="AlphaFoldDB" id="A0A8S1K2N2"/>
<evidence type="ECO:0000313" key="2">
    <source>
        <dbReference type="Proteomes" id="UP000692954"/>
    </source>
</evidence>
<dbReference type="EMBL" id="CAJJDN010000004">
    <property type="protein sequence ID" value="CAD8049730.1"/>
    <property type="molecule type" value="Genomic_DNA"/>
</dbReference>
<proteinExistence type="predicted"/>
<comment type="caution">
    <text evidence="1">The sequence shown here is derived from an EMBL/GenBank/DDBJ whole genome shotgun (WGS) entry which is preliminary data.</text>
</comment>
<sequence>MNEQLTRMEKEKNNRSRLLHKIYAQKQKAPFNNISIKIRVQNMIKQIQFIQNERSRCKSEFENNKFPYILRLNPLSKPQNIAPLNLRLNTIRTNSRKSNLIMDETTKKGNKLQQASLDSNLRLTSSPQRFDSKYKNSIQTLIIKDTSPVKEQHKMKIEQQTQVEFNLLENISSWSRKSSESIF</sequence>
<reference evidence="1" key="1">
    <citation type="submission" date="2021-01" db="EMBL/GenBank/DDBJ databases">
        <authorList>
            <consortium name="Genoscope - CEA"/>
            <person name="William W."/>
        </authorList>
    </citation>
    <scope>NUCLEOTIDE SEQUENCE</scope>
</reference>
<name>A0A8S1K2N2_9CILI</name>
<accession>A0A8S1K2N2</accession>
<organism evidence="1 2">
    <name type="scientific">Paramecium sonneborni</name>
    <dbReference type="NCBI Taxonomy" id="65129"/>
    <lineage>
        <taxon>Eukaryota</taxon>
        <taxon>Sar</taxon>
        <taxon>Alveolata</taxon>
        <taxon>Ciliophora</taxon>
        <taxon>Intramacronucleata</taxon>
        <taxon>Oligohymenophorea</taxon>
        <taxon>Peniculida</taxon>
        <taxon>Parameciidae</taxon>
        <taxon>Paramecium</taxon>
    </lineage>
</organism>
<evidence type="ECO:0000313" key="1">
    <source>
        <dbReference type="EMBL" id="CAD8049730.1"/>
    </source>
</evidence>
<dbReference type="OrthoDB" id="297785at2759"/>
<keyword evidence="2" id="KW-1185">Reference proteome</keyword>